<feature type="transmembrane region" description="Helical" evidence="7">
    <location>
        <begin position="131"/>
        <end position="151"/>
    </location>
</feature>
<accession>A0A495QIY0</accession>
<gene>
    <name evidence="9" type="ORF">BZB76_4894</name>
</gene>
<evidence type="ECO:0000256" key="4">
    <source>
        <dbReference type="ARBA" id="ARBA00022692"/>
    </source>
</evidence>
<evidence type="ECO:0000256" key="1">
    <source>
        <dbReference type="ARBA" id="ARBA00004141"/>
    </source>
</evidence>
<proteinExistence type="inferred from homology"/>
<feature type="transmembrane region" description="Helical" evidence="7">
    <location>
        <begin position="62"/>
        <end position="85"/>
    </location>
</feature>
<organism evidence="9 10">
    <name type="scientific">Actinomadura pelletieri DSM 43383</name>
    <dbReference type="NCBI Taxonomy" id="1120940"/>
    <lineage>
        <taxon>Bacteria</taxon>
        <taxon>Bacillati</taxon>
        <taxon>Actinomycetota</taxon>
        <taxon>Actinomycetes</taxon>
        <taxon>Streptosporangiales</taxon>
        <taxon>Thermomonosporaceae</taxon>
        <taxon>Actinomadura</taxon>
    </lineage>
</organism>
<keyword evidence="5 7" id="KW-1133">Transmembrane helix</keyword>
<dbReference type="PANTHER" id="PTHR30576">
    <property type="entry name" value="COLANIC BIOSYNTHESIS UDP-GLUCOSE LIPID CARRIER TRANSFERASE"/>
    <property type="match status" value="1"/>
</dbReference>
<feature type="domain" description="Bacterial sugar transferase" evidence="8">
    <location>
        <begin position="332"/>
        <end position="519"/>
    </location>
</feature>
<dbReference type="NCBIfam" id="TIGR03025">
    <property type="entry name" value="EPS_sugtrans"/>
    <property type="match status" value="1"/>
</dbReference>
<evidence type="ECO:0000256" key="3">
    <source>
        <dbReference type="ARBA" id="ARBA00022679"/>
    </source>
</evidence>
<dbReference type="InterPro" id="IPR017475">
    <property type="entry name" value="EPS_sugar_tfrase"/>
</dbReference>
<dbReference type="Proteomes" id="UP000274601">
    <property type="component" value="Unassembled WGS sequence"/>
</dbReference>
<dbReference type="Pfam" id="PF02397">
    <property type="entry name" value="Bac_transf"/>
    <property type="match status" value="1"/>
</dbReference>
<dbReference type="EMBL" id="RBWU01000005">
    <property type="protein sequence ID" value="RKS72081.1"/>
    <property type="molecule type" value="Genomic_DNA"/>
</dbReference>
<sequence>MRFMMFVNLGRRSAVFGVNRVTGARVLQGIGEGFMAVVDKVQAESPISYEHSRASFQSWSGLYRGVAGCLDFFSMLLAGVIAFVLRFPGVPSAPNVPYVALTVALPVLWLPTLMLCRAYQPRYIGVGYEEFHRVIRAGFIFTATLAIVAYATKTEVARGYVVMAMPLGTFLNLVARYRLRKWLHRKRWNGECMRRVVAVGHRTSVADLIKVLRQKRYHGMDIVAVCLPPALAAGDDAVSEVEGVPVLGDFGQAAAVADRIGADSVAVLACPEMDGVALRRLAWQIERDDVELVVAPALMDVTGPRISIRPVSGLPLLHVEHPELDGTRKVFKGVFDRTAALAGLALLSPLMLAVAVLIKATSEGPVMFRQVRVGRGGREFTVLKFRTMVQDAEARKLELMRQNENDGVLFKIRADPRITRVGRWLRRYSLDELPQLINVVRGDMSLVGPRPPLPEEVAQYGGDVYRRLVVKPGLTGLWQVSGRSDLTWEESVRLDLRYVDNWTLALDLQIMWKTWSAVFRGSGAY</sequence>
<dbReference type="GO" id="GO:0016020">
    <property type="term" value="C:membrane"/>
    <property type="evidence" value="ECO:0007669"/>
    <property type="project" value="UniProtKB-SubCell"/>
</dbReference>
<keyword evidence="6 7" id="KW-0472">Membrane</keyword>
<evidence type="ECO:0000256" key="7">
    <source>
        <dbReference type="SAM" id="Phobius"/>
    </source>
</evidence>
<keyword evidence="3 9" id="KW-0808">Transferase</keyword>
<dbReference type="AlphaFoldDB" id="A0A495QIY0"/>
<dbReference type="InterPro" id="IPR003362">
    <property type="entry name" value="Bact_transf"/>
</dbReference>
<feature type="transmembrane region" description="Helical" evidence="7">
    <location>
        <begin position="157"/>
        <end position="177"/>
    </location>
</feature>
<evidence type="ECO:0000313" key="10">
    <source>
        <dbReference type="Proteomes" id="UP000274601"/>
    </source>
</evidence>
<evidence type="ECO:0000313" key="9">
    <source>
        <dbReference type="EMBL" id="RKS72081.1"/>
    </source>
</evidence>
<keyword evidence="10" id="KW-1185">Reference proteome</keyword>
<reference evidence="9 10" key="1">
    <citation type="submission" date="2018-10" db="EMBL/GenBank/DDBJ databases">
        <title>Genomic Encyclopedia of Archaeal and Bacterial Type Strains, Phase II (KMG-II): from individual species to whole genera.</title>
        <authorList>
            <person name="Goeker M."/>
        </authorList>
    </citation>
    <scope>NUCLEOTIDE SEQUENCE [LARGE SCALE GENOMIC DNA]</scope>
    <source>
        <strain evidence="9 10">DSM 43383</strain>
    </source>
</reference>
<dbReference type="PANTHER" id="PTHR30576:SF10">
    <property type="entry name" value="SLL5057 PROTEIN"/>
    <property type="match status" value="1"/>
</dbReference>
<keyword evidence="4 7" id="KW-0812">Transmembrane</keyword>
<dbReference type="GO" id="GO:0016780">
    <property type="term" value="F:phosphotransferase activity, for other substituted phosphate groups"/>
    <property type="evidence" value="ECO:0007669"/>
    <property type="project" value="TreeGrafter"/>
</dbReference>
<comment type="caution">
    <text evidence="9">The sequence shown here is derived from an EMBL/GenBank/DDBJ whole genome shotgun (WGS) entry which is preliminary data.</text>
</comment>
<evidence type="ECO:0000259" key="8">
    <source>
        <dbReference type="Pfam" id="PF02397"/>
    </source>
</evidence>
<feature type="transmembrane region" description="Helical" evidence="7">
    <location>
        <begin position="338"/>
        <end position="358"/>
    </location>
</feature>
<comment type="subcellular location">
    <subcellularLocation>
        <location evidence="1">Membrane</location>
        <topology evidence="1">Multi-pass membrane protein</topology>
    </subcellularLocation>
</comment>
<evidence type="ECO:0000256" key="6">
    <source>
        <dbReference type="ARBA" id="ARBA00023136"/>
    </source>
</evidence>
<evidence type="ECO:0000256" key="5">
    <source>
        <dbReference type="ARBA" id="ARBA00022989"/>
    </source>
</evidence>
<feature type="transmembrane region" description="Helical" evidence="7">
    <location>
        <begin position="97"/>
        <end position="119"/>
    </location>
</feature>
<dbReference type="Pfam" id="PF13727">
    <property type="entry name" value="CoA_binding_3"/>
    <property type="match status" value="1"/>
</dbReference>
<name>A0A495QIY0_9ACTN</name>
<protein>
    <submittedName>
        <fullName evidence="9">Undecaprenyl-phosphate galactose phosphotransferase WbaP/exopolysaccharide biosynthesis polyprenyl glycosylphosphotransferase</fullName>
    </submittedName>
</protein>
<comment type="similarity">
    <text evidence="2">Belongs to the bacterial sugar transferase family.</text>
</comment>
<evidence type="ECO:0000256" key="2">
    <source>
        <dbReference type="ARBA" id="ARBA00006464"/>
    </source>
</evidence>